<dbReference type="RefSeq" id="WP_024037135.1">
    <property type="nucleotide sequence ID" value="NZ_CACRUE010000045.1"/>
</dbReference>
<dbReference type="InterPro" id="IPR024787">
    <property type="entry name" value="EcsC"/>
</dbReference>
<dbReference type="AlphaFoldDB" id="A0A6N3FQJ3"/>
<sequence length="209" mass="23109">MDKSLPSKRDLENALETVMDYVISTDSNKIQAYVDKLKEQNPGISRDKLAKKVLHRKSLKNGLVGGATSLGGILTMPVTIPTDLIASWRIQATMAFSIAYIYGHTENTTDLKTDLYLILAGDSAKEALKRLGIEISKDITKKAVNKYITRDVMVKIWKVVGRKIITKAGEKSMTSFVKMVPLVSAPIGFAFDWSATQAVGYMAINFYRG</sequence>
<organism evidence="1">
    <name type="scientific">Intestinibacter bartlettii</name>
    <dbReference type="NCBI Taxonomy" id="261299"/>
    <lineage>
        <taxon>Bacteria</taxon>
        <taxon>Bacillati</taxon>
        <taxon>Bacillota</taxon>
        <taxon>Clostridia</taxon>
        <taxon>Peptostreptococcales</taxon>
        <taxon>Peptostreptococcaceae</taxon>
        <taxon>Intestinibacter</taxon>
    </lineage>
</organism>
<gene>
    <name evidence="1" type="ORF">IBLFYP30_00521</name>
</gene>
<evidence type="ECO:0000313" key="1">
    <source>
        <dbReference type="EMBL" id="VYU54351.1"/>
    </source>
</evidence>
<protein>
    <submittedName>
        <fullName evidence="1">EcsC protein family protein</fullName>
    </submittedName>
</protein>
<dbReference type="EMBL" id="CACRUE010000045">
    <property type="protein sequence ID" value="VYU54351.1"/>
    <property type="molecule type" value="Genomic_DNA"/>
</dbReference>
<accession>A0A6N3FQJ3</accession>
<proteinExistence type="predicted"/>
<name>A0A6N3FQJ3_9FIRM</name>
<dbReference type="Pfam" id="PF12787">
    <property type="entry name" value="EcsC"/>
    <property type="match status" value="1"/>
</dbReference>
<reference evidence="1" key="1">
    <citation type="submission" date="2019-11" db="EMBL/GenBank/DDBJ databases">
        <authorList>
            <person name="Feng L."/>
        </authorList>
    </citation>
    <scope>NUCLEOTIDE SEQUENCE</scope>
    <source>
        <strain evidence="1">IbartlettiiLFYP30</strain>
    </source>
</reference>